<reference evidence="10 11" key="1">
    <citation type="submission" date="2020-04" db="EMBL/GenBank/DDBJ databases">
        <title>Ramlibacter sp. G-1-2-2 isolated from soil.</title>
        <authorList>
            <person name="Dahal R.H."/>
        </authorList>
    </citation>
    <scope>NUCLEOTIDE SEQUENCE [LARGE SCALE GENOMIC DNA]</scope>
    <source>
        <strain evidence="10 11">G-1-2-2</strain>
    </source>
</reference>
<organism evidence="10 11">
    <name type="scientific">Ramlibacter agri</name>
    <dbReference type="NCBI Taxonomy" id="2728837"/>
    <lineage>
        <taxon>Bacteria</taxon>
        <taxon>Pseudomonadati</taxon>
        <taxon>Pseudomonadota</taxon>
        <taxon>Betaproteobacteria</taxon>
        <taxon>Burkholderiales</taxon>
        <taxon>Comamonadaceae</taxon>
        <taxon>Ramlibacter</taxon>
    </lineage>
</organism>
<keyword evidence="7" id="KW-1133">Transmembrane helix</keyword>
<dbReference type="InterPro" id="IPR054520">
    <property type="entry name" value="M_Eco57I_C"/>
</dbReference>
<evidence type="ECO:0000313" key="11">
    <source>
        <dbReference type="Proteomes" id="UP000541185"/>
    </source>
</evidence>
<evidence type="ECO:0000256" key="7">
    <source>
        <dbReference type="SAM" id="Phobius"/>
    </source>
</evidence>
<dbReference type="PANTHER" id="PTHR33841">
    <property type="entry name" value="DNA METHYLTRANSFERASE YEEA-RELATED"/>
    <property type="match status" value="1"/>
</dbReference>
<evidence type="ECO:0000256" key="3">
    <source>
        <dbReference type="ARBA" id="ARBA00022603"/>
    </source>
</evidence>
<feature type="transmembrane region" description="Helical" evidence="7">
    <location>
        <begin position="134"/>
        <end position="155"/>
    </location>
</feature>
<proteinExistence type="inferred from homology"/>
<keyword evidence="5" id="KW-0949">S-adenosyl-L-methionine</keyword>
<keyword evidence="4 10" id="KW-0808">Transferase</keyword>
<dbReference type="Gene3D" id="3.40.50.150">
    <property type="entry name" value="Vaccinia Virus protein VP39"/>
    <property type="match status" value="1"/>
</dbReference>
<comment type="similarity">
    <text evidence="1">Belongs to the N(4)/N(6)-methyltransferase family.</text>
</comment>
<keyword evidence="7" id="KW-0472">Membrane</keyword>
<keyword evidence="11" id="KW-1185">Reference proteome</keyword>
<evidence type="ECO:0000256" key="5">
    <source>
        <dbReference type="ARBA" id="ARBA00022691"/>
    </source>
</evidence>
<dbReference type="Pfam" id="PF07669">
    <property type="entry name" value="Eco57I"/>
    <property type="match status" value="1"/>
</dbReference>
<evidence type="ECO:0000256" key="1">
    <source>
        <dbReference type="ARBA" id="ARBA00006594"/>
    </source>
</evidence>
<evidence type="ECO:0000256" key="4">
    <source>
        <dbReference type="ARBA" id="ARBA00022679"/>
    </source>
</evidence>
<dbReference type="PANTHER" id="PTHR33841:SF5">
    <property type="entry name" value="DNA METHYLASE (MODIFICATION METHYLASE) (METHYLTRANSFERASE)-RELATED"/>
    <property type="match status" value="1"/>
</dbReference>
<dbReference type="EMBL" id="JABBFX010000006">
    <property type="protein sequence ID" value="NML48592.1"/>
    <property type="molecule type" value="Genomic_DNA"/>
</dbReference>
<dbReference type="InterPro" id="IPR050953">
    <property type="entry name" value="N4_N6_ade-DNA_methylase"/>
</dbReference>
<dbReference type="AlphaFoldDB" id="A0A848HEJ0"/>
<comment type="caution">
    <text evidence="10">The sequence shown here is derived from an EMBL/GenBank/DDBJ whole genome shotgun (WGS) entry which is preliminary data.</text>
</comment>
<dbReference type="Proteomes" id="UP000541185">
    <property type="component" value="Unassembled WGS sequence"/>
</dbReference>
<dbReference type="InterPro" id="IPR029063">
    <property type="entry name" value="SAM-dependent_MTases_sf"/>
</dbReference>
<evidence type="ECO:0000313" key="10">
    <source>
        <dbReference type="EMBL" id="NML48592.1"/>
    </source>
</evidence>
<evidence type="ECO:0000259" key="9">
    <source>
        <dbReference type="Pfam" id="PF22837"/>
    </source>
</evidence>
<feature type="domain" description="Type II methyltransferase M.Eco57I C-terminal" evidence="9">
    <location>
        <begin position="259"/>
        <end position="482"/>
    </location>
</feature>
<dbReference type="SUPFAM" id="SSF53335">
    <property type="entry name" value="S-adenosyl-L-methionine-dependent methyltransferases"/>
    <property type="match status" value="1"/>
</dbReference>
<dbReference type="EC" id="2.1.1.72" evidence="2"/>
<dbReference type="GO" id="GO:0032259">
    <property type="term" value="P:methylation"/>
    <property type="evidence" value="ECO:0007669"/>
    <property type="project" value="UniProtKB-KW"/>
</dbReference>
<sequence length="502" mass="56663">MYKRTPLARYGRKLNKRPLNRKEAGAYYTPPQVASSLLRWALRSERDRLLDPSCGDGQFIAGHPNAVGIEQDPYAARQAMDRAPGALVHEGDFFSWASNTSERFECAAGNPPFIRYQTFKGELRDRALAFCSRLGVRFSGLASSWAPFLVATAALLRRGGRMAFVVPAEIGHAPYSAPLLEYLLANFAVVHIVAIREKLFPELSEDCWLMYAEGHGASTNEIRFTALDAFSEMSAPPRQFQNIPADVWRTTWKRRLRPFLMTSEARLLYQEIVEHRGTHRFGELATIGIGYVTGANDFFHLRPSDAHQWRIPKDFLRPTVRKGASLRGDRLTTAVVDKWRKDDEQVLLLHIPKHERVPRAVERYLDTEAGQLAREAYKCRVREPWYSVPDVQVPDFFLSYMSGVQANLVVNEASCTCSNSVHGVHLKRKGGGATLLESWSTEFVKLSSEIEGHPLGGGMLKLEPREAKEIAIPSKSILQRISKPVVEDALSTLRKWRHYDSA</sequence>
<keyword evidence="3 10" id="KW-0489">Methyltransferase</keyword>
<name>A0A848HEJ0_9BURK</name>
<evidence type="ECO:0000259" key="8">
    <source>
        <dbReference type="Pfam" id="PF07669"/>
    </source>
</evidence>
<dbReference type="PRINTS" id="PR00507">
    <property type="entry name" value="N12N6MTFRASE"/>
</dbReference>
<comment type="catalytic activity">
    <reaction evidence="6">
        <text>a 2'-deoxyadenosine in DNA + S-adenosyl-L-methionine = an N(6)-methyl-2'-deoxyadenosine in DNA + S-adenosyl-L-homocysteine + H(+)</text>
        <dbReference type="Rhea" id="RHEA:15197"/>
        <dbReference type="Rhea" id="RHEA-COMP:12418"/>
        <dbReference type="Rhea" id="RHEA-COMP:12419"/>
        <dbReference type="ChEBI" id="CHEBI:15378"/>
        <dbReference type="ChEBI" id="CHEBI:57856"/>
        <dbReference type="ChEBI" id="CHEBI:59789"/>
        <dbReference type="ChEBI" id="CHEBI:90615"/>
        <dbReference type="ChEBI" id="CHEBI:90616"/>
        <dbReference type="EC" id="2.1.1.72"/>
    </reaction>
</comment>
<dbReference type="GO" id="GO:0006304">
    <property type="term" value="P:DNA modification"/>
    <property type="evidence" value="ECO:0007669"/>
    <property type="project" value="InterPro"/>
</dbReference>
<dbReference type="Pfam" id="PF22837">
    <property type="entry name" value="M_Eco57I_C"/>
    <property type="match status" value="1"/>
</dbReference>
<evidence type="ECO:0000256" key="2">
    <source>
        <dbReference type="ARBA" id="ARBA00011900"/>
    </source>
</evidence>
<accession>A0A848HEJ0</accession>
<feature type="domain" description="Type II methyltransferase M.TaqI-like" evidence="8">
    <location>
        <begin position="89"/>
        <end position="200"/>
    </location>
</feature>
<dbReference type="CDD" id="cd02440">
    <property type="entry name" value="AdoMet_MTases"/>
    <property type="match status" value="1"/>
</dbReference>
<keyword evidence="7" id="KW-0812">Transmembrane</keyword>
<gene>
    <name evidence="10" type="ORF">HHL11_32920</name>
</gene>
<dbReference type="GO" id="GO:0009007">
    <property type="term" value="F:site-specific DNA-methyltransferase (adenine-specific) activity"/>
    <property type="evidence" value="ECO:0007669"/>
    <property type="project" value="UniProtKB-EC"/>
</dbReference>
<protein>
    <recommendedName>
        <fullName evidence="2">site-specific DNA-methyltransferase (adenine-specific)</fullName>
        <ecNumber evidence="2">2.1.1.72</ecNumber>
    </recommendedName>
</protein>
<dbReference type="InterPro" id="IPR011639">
    <property type="entry name" value="MethylTrfase_TaqI-like_dom"/>
</dbReference>
<evidence type="ECO:0000256" key="6">
    <source>
        <dbReference type="ARBA" id="ARBA00047942"/>
    </source>
</evidence>